<comment type="caution">
    <text evidence="2">The sequence shown here is derived from an EMBL/GenBank/DDBJ whole genome shotgun (WGS) entry which is preliminary data.</text>
</comment>
<feature type="region of interest" description="Disordered" evidence="1">
    <location>
        <begin position="1"/>
        <end position="26"/>
    </location>
</feature>
<feature type="compositionally biased region" description="Polar residues" evidence="1">
    <location>
        <begin position="1"/>
        <end position="19"/>
    </location>
</feature>
<reference evidence="2 3" key="1">
    <citation type="submission" date="2021-06" db="EMBL/GenBank/DDBJ databases">
        <title>Caerostris darwini draft genome.</title>
        <authorList>
            <person name="Kono N."/>
            <person name="Arakawa K."/>
        </authorList>
    </citation>
    <scope>NUCLEOTIDE SEQUENCE [LARGE SCALE GENOMIC DNA]</scope>
</reference>
<accession>A0AAV4NYW1</accession>
<proteinExistence type="predicted"/>
<evidence type="ECO:0000313" key="2">
    <source>
        <dbReference type="EMBL" id="GIX89599.1"/>
    </source>
</evidence>
<dbReference type="Proteomes" id="UP001054837">
    <property type="component" value="Unassembled WGS sequence"/>
</dbReference>
<protein>
    <submittedName>
        <fullName evidence="2">Uncharacterized protein</fullName>
    </submittedName>
</protein>
<keyword evidence="3" id="KW-1185">Reference proteome</keyword>
<sequence length="89" mass="10136">MSRTKSSKFLNNKAQSSKEISAKEWEKEQRENIDGLRKWFPERFLPGDPESFNTRVRSGTVVSNTSEVGVEGLFHKVSNASLDFAENSR</sequence>
<gene>
    <name evidence="2" type="ORF">CDAR_390281</name>
</gene>
<evidence type="ECO:0000313" key="3">
    <source>
        <dbReference type="Proteomes" id="UP001054837"/>
    </source>
</evidence>
<dbReference type="EMBL" id="BPLQ01002195">
    <property type="protein sequence ID" value="GIX89599.1"/>
    <property type="molecule type" value="Genomic_DNA"/>
</dbReference>
<name>A0AAV4NYW1_9ARAC</name>
<dbReference type="AlphaFoldDB" id="A0AAV4NYW1"/>
<evidence type="ECO:0000256" key="1">
    <source>
        <dbReference type="SAM" id="MobiDB-lite"/>
    </source>
</evidence>
<organism evidence="2 3">
    <name type="scientific">Caerostris darwini</name>
    <dbReference type="NCBI Taxonomy" id="1538125"/>
    <lineage>
        <taxon>Eukaryota</taxon>
        <taxon>Metazoa</taxon>
        <taxon>Ecdysozoa</taxon>
        <taxon>Arthropoda</taxon>
        <taxon>Chelicerata</taxon>
        <taxon>Arachnida</taxon>
        <taxon>Araneae</taxon>
        <taxon>Araneomorphae</taxon>
        <taxon>Entelegynae</taxon>
        <taxon>Araneoidea</taxon>
        <taxon>Araneidae</taxon>
        <taxon>Caerostris</taxon>
    </lineage>
</organism>